<feature type="transmembrane region" description="Helical" evidence="10">
    <location>
        <begin position="41"/>
        <end position="65"/>
    </location>
</feature>
<keyword evidence="13" id="KW-1185">Reference proteome</keyword>
<dbReference type="RefSeq" id="WP_342757624.1">
    <property type="nucleotide sequence ID" value="NZ_CP146256.1"/>
</dbReference>
<evidence type="ECO:0000256" key="8">
    <source>
        <dbReference type="ARBA" id="ARBA00023136"/>
    </source>
</evidence>
<proteinExistence type="predicted"/>
<keyword evidence="8 9" id="KW-0472">Membrane</keyword>
<evidence type="ECO:0000313" key="13">
    <source>
        <dbReference type="Proteomes" id="UP001451571"/>
    </source>
</evidence>
<dbReference type="PROSITE" id="PS51105">
    <property type="entry name" value="PTS_EIIC_TYPE_3"/>
    <property type="match status" value="1"/>
</dbReference>
<dbReference type="PANTHER" id="PTHR33989:SF8">
    <property type="entry name" value="PERMEASE IIC COMPONENT"/>
    <property type="match status" value="1"/>
</dbReference>
<reference evidence="12 13" key="1">
    <citation type="submission" date="2024-02" db="EMBL/GenBank/DDBJ databases">
        <title>Bacterial strain from lacustrine sediment.</title>
        <authorList>
            <person name="Petit C."/>
            <person name="Fadhlaoui K."/>
        </authorList>
    </citation>
    <scope>NUCLEOTIDE SEQUENCE [LARGE SCALE GENOMIC DNA]</scope>
    <source>
        <strain evidence="12 13">IPX-CK</strain>
    </source>
</reference>
<evidence type="ECO:0000259" key="11">
    <source>
        <dbReference type="PROSITE" id="PS51105"/>
    </source>
</evidence>
<evidence type="ECO:0000256" key="7">
    <source>
        <dbReference type="ARBA" id="ARBA00022989"/>
    </source>
</evidence>
<feature type="transmembrane region" description="Helical" evidence="10">
    <location>
        <begin position="89"/>
        <end position="112"/>
    </location>
</feature>
<gene>
    <name evidence="12" type="ORF">V6984_21420</name>
</gene>
<keyword evidence="2 9" id="KW-0813">Transport</keyword>
<evidence type="ECO:0000256" key="3">
    <source>
        <dbReference type="ARBA" id="ARBA00022475"/>
    </source>
</evidence>
<dbReference type="InterPro" id="IPR004501">
    <property type="entry name" value="PTS_EIIC_3"/>
</dbReference>
<feature type="domain" description="PTS EIIC type-3" evidence="11">
    <location>
        <begin position="17"/>
        <end position="424"/>
    </location>
</feature>
<evidence type="ECO:0000256" key="6">
    <source>
        <dbReference type="ARBA" id="ARBA00022692"/>
    </source>
</evidence>
<dbReference type="Proteomes" id="UP001451571">
    <property type="component" value="Chromosome"/>
</dbReference>
<evidence type="ECO:0000256" key="9">
    <source>
        <dbReference type="PIRNR" id="PIRNR006351"/>
    </source>
</evidence>
<keyword evidence="3 9" id="KW-1003">Cell membrane</keyword>
<dbReference type="PANTHER" id="PTHR33989">
    <property type="match status" value="1"/>
</dbReference>
<evidence type="ECO:0000256" key="5">
    <source>
        <dbReference type="ARBA" id="ARBA00022683"/>
    </source>
</evidence>
<feature type="transmembrane region" description="Helical" evidence="10">
    <location>
        <begin position="124"/>
        <end position="141"/>
    </location>
</feature>
<feature type="transmembrane region" description="Helical" evidence="10">
    <location>
        <begin position="342"/>
        <end position="361"/>
    </location>
</feature>
<evidence type="ECO:0000256" key="10">
    <source>
        <dbReference type="SAM" id="Phobius"/>
    </source>
</evidence>
<comment type="subcellular location">
    <subcellularLocation>
        <location evidence="1">Cell membrane</location>
        <topology evidence="1">Multi-pass membrane protein</topology>
    </subcellularLocation>
</comment>
<feature type="transmembrane region" description="Helical" evidence="10">
    <location>
        <begin position="161"/>
        <end position="180"/>
    </location>
</feature>
<feature type="transmembrane region" description="Helical" evidence="10">
    <location>
        <begin position="192"/>
        <end position="217"/>
    </location>
</feature>
<evidence type="ECO:0000313" key="12">
    <source>
        <dbReference type="EMBL" id="XAH74028.1"/>
    </source>
</evidence>
<dbReference type="Pfam" id="PF02378">
    <property type="entry name" value="PTS_EIIC"/>
    <property type="match status" value="1"/>
</dbReference>
<keyword evidence="5" id="KW-0598">Phosphotransferase system</keyword>
<keyword evidence="4 9" id="KW-0762">Sugar transport</keyword>
<protein>
    <recommendedName>
        <fullName evidence="9">Permease IIC component</fullName>
    </recommendedName>
</protein>
<name>A0ABZ3EUW5_9FIRM</name>
<sequence length="447" mass="49302">MEKQAKKTALEKTTDFIEQKIAPPLLRLSQVRYLEALQRTFITLMPYMVLGATATLILNLSGLFAEGTGLNMPGVAQAIDSVITPCRPWLLQIVFVTINLLALIAAMLNGYFLGDYYSKKDSNVTAVTSAVVAMIAFLSFIDFSKLSENFDWPAYILGSPSLFGGLLISIFAVEIYRFLIGRKITIKMPEAVPPMIASAFTGMIPVCAVIIFCTLIGQGLGAFDFLSMLNKGTAYLVVGGSGPVAQGIGFVLDRILWFVGLHGSNIVSSVMQPIWTTMITDNINAFAAHQDIPFMFTEQWINFYVRCSVFPIALLCCMSKVKRFKVLGKLSLPGTIFNIAEPVMYGLPIVLNPLMFVPWVLGFTVLYIFNAILGVLGITPPIIAMTVWTMPAPLASFIGSGFNIVAPIITLINIAIIFFMFLPFFKVMERQILKEEEQYEAEHGEDK</sequence>
<organism evidence="12 13">
    <name type="scientific">Kineothrix sedimenti</name>
    <dbReference type="NCBI Taxonomy" id="3123317"/>
    <lineage>
        <taxon>Bacteria</taxon>
        <taxon>Bacillati</taxon>
        <taxon>Bacillota</taxon>
        <taxon>Clostridia</taxon>
        <taxon>Lachnospirales</taxon>
        <taxon>Lachnospiraceae</taxon>
        <taxon>Kineothrix</taxon>
    </lineage>
</organism>
<comment type="function">
    <text evidence="9">The phosphoenolpyruvate-dependent sugar phosphotransferase system (PTS), a major carbohydrate active -transport system, catalyzes the phosphorylation of incoming sugar substrates concomitant with their translocation across the cell membrane.</text>
</comment>
<dbReference type="InterPro" id="IPR051088">
    <property type="entry name" value="PTS_Sugar-EIIC/EIIB"/>
</dbReference>
<keyword evidence="6 10" id="KW-0812">Transmembrane</keyword>
<dbReference type="InterPro" id="IPR004796">
    <property type="entry name" value="PTS_IIC_cello"/>
</dbReference>
<feature type="transmembrane region" description="Helical" evidence="10">
    <location>
        <begin position="402"/>
        <end position="425"/>
    </location>
</feature>
<keyword evidence="7 10" id="KW-1133">Transmembrane helix</keyword>
<dbReference type="EMBL" id="CP146256">
    <property type="protein sequence ID" value="XAH74028.1"/>
    <property type="molecule type" value="Genomic_DNA"/>
</dbReference>
<dbReference type="InterPro" id="IPR003352">
    <property type="entry name" value="PTS_EIIC"/>
</dbReference>
<dbReference type="NCBIfam" id="TIGR00410">
    <property type="entry name" value="lacE"/>
    <property type="match status" value="1"/>
</dbReference>
<evidence type="ECO:0000256" key="2">
    <source>
        <dbReference type="ARBA" id="ARBA00022448"/>
    </source>
</evidence>
<accession>A0ABZ3EUW5</accession>
<feature type="transmembrane region" description="Helical" evidence="10">
    <location>
        <begin position="367"/>
        <end position="390"/>
    </location>
</feature>
<evidence type="ECO:0000256" key="4">
    <source>
        <dbReference type="ARBA" id="ARBA00022597"/>
    </source>
</evidence>
<dbReference type="PIRSF" id="PIRSF006351">
    <property type="entry name" value="PTS_EIIC-Cellobiose"/>
    <property type="match status" value="1"/>
</dbReference>
<evidence type="ECO:0000256" key="1">
    <source>
        <dbReference type="ARBA" id="ARBA00004651"/>
    </source>
</evidence>